<accession>A0A177AVM1</accession>
<gene>
    <name evidence="1" type="ORF">A3Q56_06707</name>
</gene>
<reference evidence="1 2" key="1">
    <citation type="submission" date="2016-04" db="EMBL/GenBank/DDBJ databases">
        <title>The genome of Intoshia linei affirms orthonectids as highly simplified spiralians.</title>
        <authorList>
            <person name="Mikhailov K.V."/>
            <person name="Slusarev G.S."/>
            <person name="Nikitin M.A."/>
            <person name="Logacheva M.D."/>
            <person name="Penin A."/>
            <person name="Aleoshin V."/>
            <person name="Panchin Y.V."/>
        </authorList>
    </citation>
    <scope>NUCLEOTIDE SEQUENCE [LARGE SCALE GENOMIC DNA]</scope>
    <source>
        <strain evidence="1">Intl2013</strain>
        <tissue evidence="1">Whole animal</tissue>
    </source>
</reference>
<sequence>MAIREKYKKSTVEMRTLILDTYDNNGDCKAISTVSRINHRTARDWI</sequence>
<dbReference type="EMBL" id="LWCA01001234">
    <property type="protein sequence ID" value="OAF65572.1"/>
    <property type="molecule type" value="Genomic_DNA"/>
</dbReference>
<proteinExistence type="predicted"/>
<evidence type="ECO:0000313" key="2">
    <source>
        <dbReference type="Proteomes" id="UP000078046"/>
    </source>
</evidence>
<comment type="caution">
    <text evidence="1">The sequence shown here is derived from an EMBL/GenBank/DDBJ whole genome shotgun (WGS) entry which is preliminary data.</text>
</comment>
<keyword evidence="2" id="KW-1185">Reference proteome</keyword>
<organism evidence="1 2">
    <name type="scientific">Intoshia linei</name>
    <dbReference type="NCBI Taxonomy" id="1819745"/>
    <lineage>
        <taxon>Eukaryota</taxon>
        <taxon>Metazoa</taxon>
        <taxon>Spiralia</taxon>
        <taxon>Lophotrochozoa</taxon>
        <taxon>Mesozoa</taxon>
        <taxon>Orthonectida</taxon>
        <taxon>Rhopaluridae</taxon>
        <taxon>Intoshia</taxon>
    </lineage>
</organism>
<protein>
    <submittedName>
        <fullName evidence="1">Uncharacterized protein</fullName>
    </submittedName>
</protein>
<dbReference type="Proteomes" id="UP000078046">
    <property type="component" value="Unassembled WGS sequence"/>
</dbReference>
<evidence type="ECO:0000313" key="1">
    <source>
        <dbReference type="EMBL" id="OAF65572.1"/>
    </source>
</evidence>
<name>A0A177AVM1_9BILA</name>
<dbReference type="AlphaFoldDB" id="A0A177AVM1"/>